<dbReference type="OrthoDB" id="8053712at2759"/>
<dbReference type="KEGG" id="dpx:DAPPUDRAFT_112351"/>
<organism evidence="2 3">
    <name type="scientific">Daphnia pulex</name>
    <name type="common">Water flea</name>
    <dbReference type="NCBI Taxonomy" id="6669"/>
    <lineage>
        <taxon>Eukaryota</taxon>
        <taxon>Metazoa</taxon>
        <taxon>Ecdysozoa</taxon>
        <taxon>Arthropoda</taxon>
        <taxon>Crustacea</taxon>
        <taxon>Branchiopoda</taxon>
        <taxon>Diplostraca</taxon>
        <taxon>Cladocera</taxon>
        <taxon>Anomopoda</taxon>
        <taxon>Daphniidae</taxon>
        <taxon>Daphnia</taxon>
    </lineage>
</organism>
<accession>E9HBT0</accession>
<dbReference type="Pfam" id="PF03564">
    <property type="entry name" value="DUF1759"/>
    <property type="match status" value="1"/>
</dbReference>
<feature type="compositionally biased region" description="Polar residues" evidence="1">
    <location>
        <begin position="1"/>
        <end position="20"/>
    </location>
</feature>
<dbReference type="PhylomeDB" id="E9HBT0"/>
<dbReference type="InParanoid" id="E9HBT0"/>
<evidence type="ECO:0000256" key="1">
    <source>
        <dbReference type="SAM" id="MobiDB-lite"/>
    </source>
</evidence>
<dbReference type="EMBL" id="GL732617">
    <property type="protein sequence ID" value="EFX70817.1"/>
    <property type="molecule type" value="Genomic_DNA"/>
</dbReference>
<gene>
    <name evidence="2" type="ORF">DAPPUDRAFT_112351</name>
</gene>
<dbReference type="HOGENOM" id="CLU_1322114_0_0_1"/>
<feature type="region of interest" description="Disordered" evidence="1">
    <location>
        <begin position="1"/>
        <end position="30"/>
    </location>
</feature>
<dbReference type="PANTHER" id="PTHR47331">
    <property type="entry name" value="PHD-TYPE DOMAIN-CONTAINING PROTEIN"/>
    <property type="match status" value="1"/>
</dbReference>
<dbReference type="InterPro" id="IPR005312">
    <property type="entry name" value="DUF1759"/>
</dbReference>
<keyword evidence="3" id="KW-1185">Reference proteome</keyword>
<dbReference type="Proteomes" id="UP000000305">
    <property type="component" value="Unassembled WGS sequence"/>
</dbReference>
<dbReference type="AlphaFoldDB" id="E9HBT0"/>
<evidence type="ECO:0000313" key="3">
    <source>
        <dbReference type="Proteomes" id="UP000000305"/>
    </source>
</evidence>
<name>E9HBT0_DAPPU</name>
<reference evidence="2 3" key="1">
    <citation type="journal article" date="2011" name="Science">
        <title>The ecoresponsive genome of Daphnia pulex.</title>
        <authorList>
            <person name="Colbourne J.K."/>
            <person name="Pfrender M.E."/>
            <person name="Gilbert D."/>
            <person name="Thomas W.K."/>
            <person name="Tucker A."/>
            <person name="Oakley T.H."/>
            <person name="Tokishita S."/>
            <person name="Aerts A."/>
            <person name="Arnold G.J."/>
            <person name="Basu M.K."/>
            <person name="Bauer D.J."/>
            <person name="Caceres C.E."/>
            <person name="Carmel L."/>
            <person name="Casola C."/>
            <person name="Choi J.H."/>
            <person name="Detter J.C."/>
            <person name="Dong Q."/>
            <person name="Dusheyko S."/>
            <person name="Eads B.D."/>
            <person name="Frohlich T."/>
            <person name="Geiler-Samerotte K.A."/>
            <person name="Gerlach D."/>
            <person name="Hatcher P."/>
            <person name="Jogdeo S."/>
            <person name="Krijgsveld J."/>
            <person name="Kriventseva E.V."/>
            <person name="Kultz D."/>
            <person name="Laforsch C."/>
            <person name="Lindquist E."/>
            <person name="Lopez J."/>
            <person name="Manak J.R."/>
            <person name="Muller J."/>
            <person name="Pangilinan J."/>
            <person name="Patwardhan R.P."/>
            <person name="Pitluck S."/>
            <person name="Pritham E.J."/>
            <person name="Rechtsteiner A."/>
            <person name="Rho M."/>
            <person name="Rogozin I.B."/>
            <person name="Sakarya O."/>
            <person name="Salamov A."/>
            <person name="Schaack S."/>
            <person name="Shapiro H."/>
            <person name="Shiga Y."/>
            <person name="Skalitzky C."/>
            <person name="Smith Z."/>
            <person name="Souvorov A."/>
            <person name="Sung W."/>
            <person name="Tang Z."/>
            <person name="Tsuchiya D."/>
            <person name="Tu H."/>
            <person name="Vos H."/>
            <person name="Wang M."/>
            <person name="Wolf Y.I."/>
            <person name="Yamagata H."/>
            <person name="Yamada T."/>
            <person name="Ye Y."/>
            <person name="Shaw J.R."/>
            <person name="Andrews J."/>
            <person name="Crease T.J."/>
            <person name="Tang H."/>
            <person name="Lucas S.M."/>
            <person name="Robertson H.M."/>
            <person name="Bork P."/>
            <person name="Koonin E.V."/>
            <person name="Zdobnov E.M."/>
            <person name="Grigoriev I.V."/>
            <person name="Lynch M."/>
            <person name="Boore J.L."/>
        </authorList>
    </citation>
    <scope>NUCLEOTIDE SEQUENCE [LARGE SCALE GENOMIC DNA]</scope>
</reference>
<evidence type="ECO:0000313" key="2">
    <source>
        <dbReference type="EMBL" id="EFX70817.1"/>
    </source>
</evidence>
<protein>
    <submittedName>
        <fullName evidence="2">Uncharacterized protein</fullName>
    </submittedName>
</protein>
<sequence>MSGPNANSTPSDNLLETSLRNPPPRSVDNSGSGEFNWLSAMLPKIEITPYNEDPRAWHSFSRSFKELVHEVLPSNAQRIVALRNMLTSDVRQGFEAMLRNANSYDRVFEELHRSYEESYLIKRAYLHRLQRIRNCRVGDGQALHDLAAQVHDVTSGLQDVEVSHICSGLALELVIDKLPSDLQNKLKLYKEIRTVRVRKLVRWHSTVD</sequence>
<proteinExistence type="predicted"/>